<evidence type="ECO:0000313" key="3">
    <source>
        <dbReference type="Proteomes" id="UP000179807"/>
    </source>
</evidence>
<reference evidence="2" key="1">
    <citation type="submission" date="2016-10" db="EMBL/GenBank/DDBJ databases">
        <authorList>
            <person name="Benchimol M."/>
            <person name="Almeida L.G."/>
            <person name="Vasconcelos A.T."/>
            <person name="Perreira-Neves A."/>
            <person name="Rosa I.A."/>
            <person name="Tasca T."/>
            <person name="Bogo M.R."/>
            <person name="de Souza W."/>
        </authorList>
    </citation>
    <scope>NUCLEOTIDE SEQUENCE [LARGE SCALE GENOMIC DNA]</scope>
    <source>
        <strain evidence="2">K</strain>
    </source>
</reference>
<sequence>MLANSPASPFFLPLARHSSAPSRCLTSLKATPTLIQSPRIEDDEDFYPDDVCDSRESLSKCAHQSNLCNSKSFNNHSGNSNIMANNRKSNLINLGTISNLAEIKSANRESNVFANNRLIDANIVKRSFTTEPASNKNSSRFSNLSISVGQTRNDFLGNNPNQRLLNPSLIKSRPPLPENKKNNDKNQDKNNDKNFERNQDKSAKSTFENTYPPKNNQMSKSFNPELFELKKKLKKLDAEATQEICEAEKKFKYEFEQMIQNHKIELENHGFHLPNPSSITNELTLTRFEGKRIIIAKPIKEKSQNNENSDDFGLSDDQKKKKQKILQRQKREIVEITIRWTNTIEKLKEDSQIRLAPIQNKICSLTNELELNDSIMLYIPTGSHTPDSRYCSPFISFNTFKRRTSDGTLTNCRRPTLKLIQHE</sequence>
<protein>
    <submittedName>
        <fullName evidence="2">Uncharacterized protein</fullName>
    </submittedName>
</protein>
<evidence type="ECO:0000313" key="2">
    <source>
        <dbReference type="EMBL" id="OHS93651.1"/>
    </source>
</evidence>
<dbReference type="GeneID" id="94830860"/>
<evidence type="ECO:0000256" key="1">
    <source>
        <dbReference type="SAM" id="MobiDB-lite"/>
    </source>
</evidence>
<gene>
    <name evidence="2" type="ORF">TRFO_11651</name>
</gene>
<name>A0A1J4J7L9_9EUKA</name>
<organism evidence="2 3">
    <name type="scientific">Tritrichomonas foetus</name>
    <dbReference type="NCBI Taxonomy" id="1144522"/>
    <lineage>
        <taxon>Eukaryota</taxon>
        <taxon>Metamonada</taxon>
        <taxon>Parabasalia</taxon>
        <taxon>Tritrichomonadida</taxon>
        <taxon>Tritrichomonadidae</taxon>
        <taxon>Tritrichomonas</taxon>
    </lineage>
</organism>
<keyword evidence="3" id="KW-1185">Reference proteome</keyword>
<feature type="region of interest" description="Disordered" evidence="1">
    <location>
        <begin position="299"/>
        <end position="323"/>
    </location>
</feature>
<dbReference type="Proteomes" id="UP000179807">
    <property type="component" value="Unassembled WGS sequence"/>
</dbReference>
<proteinExistence type="predicted"/>
<dbReference type="AlphaFoldDB" id="A0A1J4J7L9"/>
<feature type="compositionally biased region" description="Basic and acidic residues" evidence="1">
    <location>
        <begin position="178"/>
        <end position="203"/>
    </location>
</feature>
<dbReference type="RefSeq" id="XP_068346788.1">
    <property type="nucleotide sequence ID" value="XM_068496156.1"/>
</dbReference>
<accession>A0A1J4J7L9</accession>
<feature type="compositionally biased region" description="Polar residues" evidence="1">
    <location>
        <begin position="204"/>
        <end position="222"/>
    </location>
</feature>
<comment type="caution">
    <text evidence="2">The sequence shown here is derived from an EMBL/GenBank/DDBJ whole genome shotgun (WGS) entry which is preliminary data.</text>
</comment>
<dbReference type="VEuPathDB" id="TrichDB:TRFO_11651"/>
<feature type="compositionally biased region" description="Polar residues" evidence="1">
    <location>
        <begin position="152"/>
        <end position="165"/>
    </location>
</feature>
<feature type="region of interest" description="Disordered" evidence="1">
    <location>
        <begin position="152"/>
        <end position="222"/>
    </location>
</feature>
<dbReference type="EMBL" id="MLAK01001382">
    <property type="protein sequence ID" value="OHS93651.1"/>
    <property type="molecule type" value="Genomic_DNA"/>
</dbReference>